<feature type="transmembrane region" description="Helical" evidence="7">
    <location>
        <begin position="98"/>
        <end position="121"/>
    </location>
</feature>
<keyword evidence="3" id="KW-1003">Cell membrane</keyword>
<feature type="transmembrane region" description="Helical" evidence="7">
    <location>
        <begin position="76"/>
        <end position="92"/>
    </location>
</feature>
<dbReference type="FunFam" id="1.10.3720.10:FF:000001">
    <property type="entry name" value="Glycine betaine ABC transporter, permease"/>
    <property type="match status" value="1"/>
</dbReference>
<dbReference type="RefSeq" id="WP_089064495.1">
    <property type="nucleotide sequence ID" value="NZ_CP022316.1"/>
</dbReference>
<evidence type="ECO:0000256" key="1">
    <source>
        <dbReference type="ARBA" id="ARBA00004141"/>
    </source>
</evidence>
<dbReference type="Gene3D" id="1.10.3720.10">
    <property type="entry name" value="MetI-like"/>
    <property type="match status" value="1"/>
</dbReference>
<evidence type="ECO:0000313" key="10">
    <source>
        <dbReference type="Proteomes" id="UP000198398"/>
    </source>
</evidence>
<dbReference type="OrthoDB" id="9815258at2"/>
<dbReference type="PANTHER" id="PTHR47737">
    <property type="entry name" value="GLYCINE BETAINE/PROLINE BETAINE TRANSPORT SYSTEM PERMEASE PROTEIN PROW"/>
    <property type="match status" value="1"/>
</dbReference>
<dbReference type="GO" id="GO:0015871">
    <property type="term" value="P:choline transport"/>
    <property type="evidence" value="ECO:0007669"/>
    <property type="project" value="TreeGrafter"/>
</dbReference>
<dbReference type="SUPFAM" id="SSF161098">
    <property type="entry name" value="MetI-like"/>
    <property type="match status" value="1"/>
</dbReference>
<comment type="similarity">
    <text evidence="7">Belongs to the binding-protein-dependent transport system permease family.</text>
</comment>
<dbReference type="GO" id="GO:0015226">
    <property type="term" value="F:carnitine transmembrane transporter activity"/>
    <property type="evidence" value="ECO:0007669"/>
    <property type="project" value="TreeGrafter"/>
</dbReference>
<sequence length="299" mass="32013">MNPEDGLVPRIPIGDWAESGIDWLKANLAWLFDAFRWLMEFLVGNFTEALLFLPALVMIPLLALIAWAVRSWRMGVGTLVMMLVVVAMDQWTPMLQTMALVIVATLFAVIIAVPLGILAAMNSTVSAIVKPVMDFMQTMPAFVYLIPAVTFFSIGLVPGMFSTIIFALPPGVRMTELGIRQVDSETVEAGESFGANRGQILRGIQLPLAIPTIMAGVNQVIMLALSMAVIAGMAGTEGSGKLVVQAISTLDLPLGVEAGLGVVVLAVFLDRVTAALGNPGDYKSSLTALVRRRRAASRT</sequence>
<evidence type="ECO:0000256" key="7">
    <source>
        <dbReference type="RuleBase" id="RU363032"/>
    </source>
</evidence>
<evidence type="ECO:0000256" key="3">
    <source>
        <dbReference type="ARBA" id="ARBA00022475"/>
    </source>
</evidence>
<gene>
    <name evidence="9" type="ORF">CFK39_04755</name>
</gene>
<dbReference type="CDD" id="cd06261">
    <property type="entry name" value="TM_PBP2"/>
    <property type="match status" value="1"/>
</dbReference>
<dbReference type="AlphaFoldDB" id="A0A220UC42"/>
<reference evidence="10" key="1">
    <citation type="submission" date="2017-07" db="EMBL/GenBank/DDBJ databases">
        <title>Brachybacterium sp. VR2415.</title>
        <authorList>
            <person name="Tak E.J."/>
            <person name="Bae J.-W."/>
        </authorList>
    </citation>
    <scope>NUCLEOTIDE SEQUENCE [LARGE SCALE GENOMIC DNA]</scope>
    <source>
        <strain evidence="10">VR2415</strain>
    </source>
</reference>
<dbReference type="PROSITE" id="PS50928">
    <property type="entry name" value="ABC_TM1"/>
    <property type="match status" value="1"/>
</dbReference>
<dbReference type="GO" id="GO:0005275">
    <property type="term" value="F:amine transmembrane transporter activity"/>
    <property type="evidence" value="ECO:0007669"/>
    <property type="project" value="TreeGrafter"/>
</dbReference>
<keyword evidence="10" id="KW-1185">Reference proteome</keyword>
<evidence type="ECO:0000313" key="9">
    <source>
        <dbReference type="EMBL" id="ASK65253.1"/>
    </source>
</evidence>
<proteinExistence type="inferred from homology"/>
<keyword evidence="6 7" id="KW-0472">Membrane</keyword>
<evidence type="ECO:0000256" key="6">
    <source>
        <dbReference type="ARBA" id="ARBA00023136"/>
    </source>
</evidence>
<feature type="domain" description="ABC transmembrane type-1" evidence="8">
    <location>
        <begin position="94"/>
        <end position="273"/>
    </location>
</feature>
<feature type="transmembrane region" description="Helical" evidence="7">
    <location>
        <begin position="208"/>
        <end position="230"/>
    </location>
</feature>
<feature type="transmembrane region" description="Helical" evidence="7">
    <location>
        <begin position="142"/>
        <end position="168"/>
    </location>
</feature>
<protein>
    <submittedName>
        <fullName evidence="9">Glycine/betaine ABC transporter</fullName>
    </submittedName>
</protein>
<dbReference type="KEGG" id="brv:CFK39_04755"/>
<dbReference type="EMBL" id="CP022316">
    <property type="protein sequence ID" value="ASK65253.1"/>
    <property type="molecule type" value="Genomic_DNA"/>
</dbReference>
<dbReference type="GO" id="GO:0043190">
    <property type="term" value="C:ATP-binding cassette (ABC) transporter complex"/>
    <property type="evidence" value="ECO:0007669"/>
    <property type="project" value="TreeGrafter"/>
</dbReference>
<keyword evidence="4 7" id="KW-0812">Transmembrane</keyword>
<dbReference type="GO" id="GO:0031460">
    <property type="term" value="P:glycine betaine transport"/>
    <property type="evidence" value="ECO:0007669"/>
    <property type="project" value="TreeGrafter"/>
</dbReference>
<dbReference type="Pfam" id="PF00528">
    <property type="entry name" value="BPD_transp_1"/>
    <property type="match status" value="1"/>
</dbReference>
<evidence type="ECO:0000259" key="8">
    <source>
        <dbReference type="PROSITE" id="PS50928"/>
    </source>
</evidence>
<name>A0A220UC42_9MICO</name>
<dbReference type="InterPro" id="IPR000515">
    <property type="entry name" value="MetI-like"/>
</dbReference>
<evidence type="ECO:0000256" key="4">
    <source>
        <dbReference type="ARBA" id="ARBA00022692"/>
    </source>
</evidence>
<feature type="transmembrane region" description="Helical" evidence="7">
    <location>
        <begin position="49"/>
        <end position="69"/>
    </location>
</feature>
<dbReference type="Proteomes" id="UP000198398">
    <property type="component" value="Chromosome"/>
</dbReference>
<evidence type="ECO:0000256" key="5">
    <source>
        <dbReference type="ARBA" id="ARBA00022989"/>
    </source>
</evidence>
<evidence type="ECO:0000256" key="2">
    <source>
        <dbReference type="ARBA" id="ARBA00022448"/>
    </source>
</evidence>
<keyword evidence="5 7" id="KW-1133">Transmembrane helix</keyword>
<dbReference type="PANTHER" id="PTHR47737:SF1">
    <property type="entry name" value="GLYCINE BETAINE_PROLINE BETAINE TRANSPORT SYSTEM PERMEASE PROTEIN PROW"/>
    <property type="match status" value="1"/>
</dbReference>
<organism evidence="9 10">
    <name type="scientific">Brachybacterium avium</name>
    <dbReference type="NCBI Taxonomy" id="2017485"/>
    <lineage>
        <taxon>Bacteria</taxon>
        <taxon>Bacillati</taxon>
        <taxon>Actinomycetota</taxon>
        <taxon>Actinomycetes</taxon>
        <taxon>Micrococcales</taxon>
        <taxon>Dermabacteraceae</taxon>
        <taxon>Brachybacterium</taxon>
    </lineage>
</organism>
<comment type="subcellular location">
    <subcellularLocation>
        <location evidence="7">Cell membrane</location>
        <topology evidence="7">Multi-pass membrane protein</topology>
    </subcellularLocation>
    <subcellularLocation>
        <location evidence="1">Membrane</location>
        <topology evidence="1">Multi-pass membrane protein</topology>
    </subcellularLocation>
</comment>
<dbReference type="InterPro" id="IPR035906">
    <property type="entry name" value="MetI-like_sf"/>
</dbReference>
<accession>A0A220UC42</accession>
<keyword evidence="2 7" id="KW-0813">Transport</keyword>